<protein>
    <submittedName>
        <fullName evidence="2">Putative ribonuclease E</fullName>
    </submittedName>
</protein>
<accession>U5NVY0</accession>
<name>U5NVY0_9MICC</name>
<geneLocation type="plasmid" evidence="2">
    <name>pLMV7</name>
</geneLocation>
<evidence type="ECO:0000313" key="2">
    <source>
        <dbReference type="EMBL" id="AGY35492.1"/>
    </source>
</evidence>
<reference evidence="2" key="1">
    <citation type="journal article" date="2013" name="Genome Announc.">
        <title>First complete sequence of a giant linear plasmid from a micrococcus strain isolated from an extremely high-altitude lake.</title>
        <authorList>
            <person name="Dib J.R."/>
            <person name="Schuldes J."/>
            <person name="Thurmer A."/>
            <person name="Farias M.E."/>
            <person name="Daniel R."/>
            <person name="Meinhardt F."/>
        </authorList>
    </citation>
    <scope>NUCLEOTIDE SEQUENCE</scope>
    <source>
        <strain evidence="2">V7</strain>
        <plasmid evidence="2">pLMV7</plasmid>
    </source>
</reference>
<feature type="compositionally biased region" description="Basic and acidic residues" evidence="1">
    <location>
        <begin position="57"/>
        <end position="67"/>
    </location>
</feature>
<feature type="compositionally biased region" description="Basic and acidic residues" evidence="1">
    <location>
        <begin position="263"/>
        <end position="274"/>
    </location>
</feature>
<organism evidence="2">
    <name type="scientific">Micrococcus sp. V7</name>
    <dbReference type="NCBI Taxonomy" id="404582"/>
    <lineage>
        <taxon>Bacteria</taxon>
        <taxon>Bacillati</taxon>
        <taxon>Actinomycetota</taxon>
        <taxon>Actinomycetes</taxon>
        <taxon>Micrococcales</taxon>
        <taxon>Micrococcaceae</taxon>
        <taxon>Micrococcus</taxon>
    </lineage>
</organism>
<evidence type="ECO:0000256" key="1">
    <source>
        <dbReference type="SAM" id="MobiDB-lite"/>
    </source>
</evidence>
<keyword evidence="2" id="KW-0614">Plasmid</keyword>
<dbReference type="RefSeq" id="WP_023190133.1">
    <property type="nucleotide sequence ID" value="NC_022599.1"/>
</dbReference>
<sequence>MSEQTQLSPAQLVNQIRSSYGMTWDEMGAAMGRSGRMMRKIAREETSGESYRAALTELHESGRIEHRPPRRRGKGGELVKVRAKRGTGSTTVTPADLPATPAAQDGAELDRDDARAPGAPSEGSRRSRSPRRQFSSETTYLPDGNRIHTIEMPKTQGARGREEGVKELRQKIVNVARGTKYKDKRVRLEATVDIGGGRTRRVTVGDKAGYLANDVVSDVRDRAGGDMTAWLRGQMGNRYVEELGSQARVVSVTMTTFNATRSKSERVAQDEAGSRRWNRKWTGSRWT</sequence>
<feature type="region of interest" description="Disordered" evidence="1">
    <location>
        <begin position="263"/>
        <end position="287"/>
    </location>
</feature>
<feature type="region of interest" description="Disordered" evidence="1">
    <location>
        <begin position="57"/>
        <end position="163"/>
    </location>
</feature>
<gene>
    <name evidence="2" type="ORF">LMV7_p00710</name>
</gene>
<dbReference type="AlphaFoldDB" id="U5NVY0"/>
<proteinExistence type="predicted"/>
<dbReference type="EMBL" id="KF577591">
    <property type="protein sequence ID" value="AGY35492.1"/>
    <property type="molecule type" value="Genomic_DNA"/>
</dbReference>